<comment type="caution">
    <text evidence="3">The sequence shown here is derived from an EMBL/GenBank/DDBJ whole genome shotgun (WGS) entry which is preliminary data.</text>
</comment>
<protein>
    <submittedName>
        <fullName evidence="3">Universal stress protein F</fullName>
    </submittedName>
</protein>
<dbReference type="InterPro" id="IPR006015">
    <property type="entry name" value="Universal_stress_UspA"/>
</dbReference>
<dbReference type="EMBL" id="AMGM01000015">
    <property type="protein sequence ID" value="EKB49988.1"/>
    <property type="molecule type" value="Genomic_DNA"/>
</dbReference>
<evidence type="ECO:0000313" key="3">
    <source>
        <dbReference type="EMBL" id="EKB49988.1"/>
    </source>
</evidence>
<dbReference type="PRINTS" id="PR01438">
    <property type="entry name" value="UNVRSLSTRESS"/>
</dbReference>
<dbReference type="AlphaFoldDB" id="K1LI83"/>
<name>K1LI83_CECL9</name>
<dbReference type="OrthoDB" id="1522603at2"/>
<evidence type="ECO:0000313" key="4">
    <source>
        <dbReference type="Proteomes" id="UP000004478"/>
    </source>
</evidence>
<reference evidence="3 4" key="1">
    <citation type="journal article" date="2012" name="J. Bacteriol.">
        <title>Draft Genome Sequence of Cecembia lonarensis Strain LW9T, Isolated from Lonar Lake, a Haloalkaline Lake in India.</title>
        <authorList>
            <person name="Shivaji S."/>
            <person name="Ara S."/>
            <person name="Singh A."/>
            <person name="Pinnaka A.K."/>
        </authorList>
    </citation>
    <scope>NUCLEOTIDE SEQUENCE [LARGE SCALE GENOMIC DNA]</scope>
    <source>
        <strain evidence="3 4">LW9</strain>
    </source>
</reference>
<dbReference type="Pfam" id="PF00582">
    <property type="entry name" value="Usp"/>
    <property type="match status" value="1"/>
</dbReference>
<dbReference type="SUPFAM" id="SSF52402">
    <property type="entry name" value="Adenine nucleotide alpha hydrolases-like"/>
    <property type="match status" value="2"/>
</dbReference>
<evidence type="ECO:0000259" key="2">
    <source>
        <dbReference type="Pfam" id="PF00582"/>
    </source>
</evidence>
<feature type="domain" description="UspA" evidence="2">
    <location>
        <begin position="1"/>
        <end position="142"/>
    </location>
</feature>
<gene>
    <name evidence="3" type="primary">uspF</name>
    <name evidence="3" type="ORF">B879_01413</name>
</gene>
<dbReference type="Proteomes" id="UP000004478">
    <property type="component" value="Unassembled WGS sequence"/>
</dbReference>
<proteinExistence type="inferred from homology"/>
<dbReference type="InterPro" id="IPR014729">
    <property type="entry name" value="Rossmann-like_a/b/a_fold"/>
</dbReference>
<sequence>MKRIIVPIDFSSYADNAFLSALKIANKGNSSITCINVVTSALDWKNLSADRRKSHPDILDAEAEAKDKLRAFVMDHKLGGVPVESVVEVGVPHEKIVEIAQKQKADLIVIGAYGKGHTNEKFVGSNLQKVLRHADCPVLAVKKAMNGNHFRKMAFASMFNEDSRPAFVKMKPFIKEFQTSVNFLFINTPSGFTNSADALKKMDGYSKGLEDMVIHKHIYNHQDAESGIIEFAENNKIGLIGLASSNRKSKSAYQIGVTDTVLFKSDIPVLSVKFE</sequence>
<dbReference type="Gene3D" id="3.40.50.620">
    <property type="entry name" value="HUPs"/>
    <property type="match status" value="2"/>
</dbReference>
<organism evidence="3 4">
    <name type="scientific">Cecembia lonarensis (strain CCUG 58316 / KCTC 22772 / LW9)</name>
    <dbReference type="NCBI Taxonomy" id="1225176"/>
    <lineage>
        <taxon>Bacteria</taxon>
        <taxon>Pseudomonadati</taxon>
        <taxon>Bacteroidota</taxon>
        <taxon>Cytophagia</taxon>
        <taxon>Cytophagales</taxon>
        <taxon>Cyclobacteriaceae</taxon>
        <taxon>Cecembia</taxon>
    </lineage>
</organism>
<evidence type="ECO:0000256" key="1">
    <source>
        <dbReference type="ARBA" id="ARBA00008791"/>
    </source>
</evidence>
<comment type="similarity">
    <text evidence="1">Belongs to the universal stress protein A family.</text>
</comment>
<dbReference type="PANTHER" id="PTHR46268:SF6">
    <property type="entry name" value="UNIVERSAL STRESS PROTEIN UP12"/>
    <property type="match status" value="1"/>
</dbReference>
<keyword evidence="4" id="KW-1185">Reference proteome</keyword>
<dbReference type="InterPro" id="IPR006016">
    <property type="entry name" value="UspA"/>
</dbReference>
<dbReference type="RefSeq" id="WP_009184449.1">
    <property type="nucleotide sequence ID" value="NZ_AMGM01000015.1"/>
</dbReference>
<accession>K1LI83</accession>
<dbReference type="CDD" id="cd00293">
    <property type="entry name" value="USP-like"/>
    <property type="match status" value="1"/>
</dbReference>
<dbReference type="PANTHER" id="PTHR46268">
    <property type="entry name" value="STRESS RESPONSE PROTEIN NHAX"/>
    <property type="match status" value="1"/>
</dbReference>